<evidence type="ECO:0000256" key="1">
    <source>
        <dbReference type="SAM" id="MobiDB-lite"/>
    </source>
</evidence>
<dbReference type="OrthoDB" id="5516285at2"/>
<dbReference type="AlphaFoldDB" id="A0A540WZX7"/>
<sequence length="90" mass="10368">MAEATPTTQKKLTHWPRTAKGSGKKACTVEGCKRPYRAKSYCFFHFKQWRQGDLPHSRYRTCSKDGCRIKTFKAGLCEKHHGETYKKDAA</sequence>
<comment type="caution">
    <text evidence="2">The sequence shown here is derived from an EMBL/GenBank/DDBJ whole genome shotgun (WGS) entry which is preliminary data.</text>
</comment>
<organism evidence="2 3">
    <name type="scientific">Myxococcus llanfairpwllgwyngyllgogerychwyrndrobwllllantysiliogogogochensis</name>
    <dbReference type="NCBI Taxonomy" id="2590453"/>
    <lineage>
        <taxon>Bacteria</taxon>
        <taxon>Pseudomonadati</taxon>
        <taxon>Myxococcota</taxon>
        <taxon>Myxococcia</taxon>
        <taxon>Myxococcales</taxon>
        <taxon>Cystobacterineae</taxon>
        <taxon>Myxococcaceae</taxon>
        <taxon>Myxococcus</taxon>
    </lineage>
</organism>
<dbReference type="Proteomes" id="UP000315369">
    <property type="component" value="Unassembled WGS sequence"/>
</dbReference>
<gene>
    <name evidence="2" type="ORF">FJV41_20755</name>
</gene>
<dbReference type="RefSeq" id="WP_141644253.1">
    <property type="nucleotide sequence ID" value="NZ_VIFM01000080.1"/>
</dbReference>
<dbReference type="EMBL" id="VIFM01000080">
    <property type="protein sequence ID" value="TQF14034.1"/>
    <property type="molecule type" value="Genomic_DNA"/>
</dbReference>
<feature type="region of interest" description="Disordered" evidence="1">
    <location>
        <begin position="1"/>
        <end position="22"/>
    </location>
</feature>
<name>A0A540WZX7_9BACT</name>
<reference evidence="2 3" key="1">
    <citation type="submission" date="2019-06" db="EMBL/GenBank/DDBJ databases">
        <authorList>
            <person name="Livingstone P."/>
            <person name="Whitworth D."/>
        </authorList>
    </citation>
    <scope>NUCLEOTIDE SEQUENCE [LARGE SCALE GENOMIC DNA]</scope>
    <source>
        <strain evidence="2 3">AM401</strain>
    </source>
</reference>
<evidence type="ECO:0000313" key="3">
    <source>
        <dbReference type="Proteomes" id="UP000315369"/>
    </source>
</evidence>
<proteinExistence type="predicted"/>
<accession>A0A540WZX7</accession>
<feature type="compositionally biased region" description="Polar residues" evidence="1">
    <location>
        <begin position="1"/>
        <end position="10"/>
    </location>
</feature>
<protein>
    <submittedName>
        <fullName evidence="2">Vegetative protein</fullName>
    </submittedName>
</protein>
<evidence type="ECO:0000313" key="2">
    <source>
        <dbReference type="EMBL" id="TQF14034.1"/>
    </source>
</evidence>
<keyword evidence="3" id="KW-1185">Reference proteome</keyword>